<feature type="non-terminal residue" evidence="2">
    <location>
        <position position="1"/>
    </location>
</feature>
<proteinExistence type="predicted"/>
<evidence type="ECO:0000313" key="2">
    <source>
        <dbReference type="EMBL" id="MBB5122756.1"/>
    </source>
</evidence>
<feature type="region of interest" description="Disordered" evidence="1">
    <location>
        <begin position="1"/>
        <end position="28"/>
    </location>
</feature>
<reference evidence="2 4" key="1">
    <citation type="submission" date="2020-08" db="EMBL/GenBank/DDBJ databases">
        <title>Genomic Encyclopedia of Type Strains, Phase III (KMG-III): the genomes of soil and plant-associated and newly described type strains.</title>
        <authorList>
            <person name="Whitman W."/>
        </authorList>
    </citation>
    <scope>NUCLEOTIDE SEQUENCE [LARGE SCALE GENOMIC DNA]</scope>
    <source>
        <strain evidence="2 4">CECT 3259</strain>
    </source>
</reference>
<evidence type="ECO:0000256" key="1">
    <source>
        <dbReference type="SAM" id="MobiDB-lite"/>
    </source>
</evidence>
<dbReference type="EMBL" id="JACHJF010000041">
    <property type="protein sequence ID" value="MBB5123092.1"/>
    <property type="molecule type" value="Genomic_DNA"/>
</dbReference>
<protein>
    <submittedName>
        <fullName evidence="2">Uncharacterized protein</fullName>
    </submittedName>
</protein>
<gene>
    <name evidence="2" type="ORF">FHS36_006230</name>
    <name evidence="3" type="ORF">FHS36_006569</name>
</gene>
<feature type="compositionally biased region" description="Acidic residues" evidence="1">
    <location>
        <begin position="17"/>
        <end position="28"/>
    </location>
</feature>
<name>A0A7W8BI30_STREU</name>
<dbReference type="AlphaFoldDB" id="A0A7W8BI30"/>
<dbReference type="Proteomes" id="UP000528608">
    <property type="component" value="Unassembled WGS sequence"/>
</dbReference>
<comment type="caution">
    <text evidence="2">The sequence shown here is derived from an EMBL/GenBank/DDBJ whole genome shotgun (WGS) entry which is preliminary data.</text>
</comment>
<sequence length="28" mass="3068">RVTTKGGALSSQRFDDGDGEDDFRDLPL</sequence>
<organism evidence="2 4">
    <name type="scientific">Streptomyces eurocidicus</name>
    <name type="common">Streptoverticillium eurocidicus</name>
    <dbReference type="NCBI Taxonomy" id="66423"/>
    <lineage>
        <taxon>Bacteria</taxon>
        <taxon>Bacillati</taxon>
        <taxon>Actinomycetota</taxon>
        <taxon>Actinomycetes</taxon>
        <taxon>Kitasatosporales</taxon>
        <taxon>Streptomycetaceae</taxon>
        <taxon>Streptomyces</taxon>
    </lineage>
</organism>
<dbReference type="EMBL" id="JACHJF010000032">
    <property type="protein sequence ID" value="MBB5122756.1"/>
    <property type="molecule type" value="Genomic_DNA"/>
</dbReference>
<evidence type="ECO:0000313" key="4">
    <source>
        <dbReference type="Proteomes" id="UP000528608"/>
    </source>
</evidence>
<accession>A0A7W8BI30</accession>
<evidence type="ECO:0000313" key="3">
    <source>
        <dbReference type="EMBL" id="MBB5123092.1"/>
    </source>
</evidence>